<feature type="transmembrane region" description="Helical" evidence="7">
    <location>
        <begin position="36"/>
        <end position="53"/>
    </location>
</feature>
<dbReference type="KEGG" id="rom:EI983_06160"/>
<feature type="transmembrane region" description="Helical" evidence="7">
    <location>
        <begin position="181"/>
        <end position="201"/>
    </location>
</feature>
<dbReference type="Gene3D" id="3.30.70.1450">
    <property type="entry name" value="Regulator of K+ conductance, C-terminal domain"/>
    <property type="match status" value="2"/>
</dbReference>
<feature type="transmembrane region" description="Helical" evidence="7">
    <location>
        <begin position="12"/>
        <end position="29"/>
    </location>
</feature>
<proteinExistence type="predicted"/>
<feature type="transmembrane region" description="Helical" evidence="7">
    <location>
        <begin position="403"/>
        <end position="436"/>
    </location>
</feature>
<feature type="transmembrane region" description="Helical" evidence="7">
    <location>
        <begin position="65"/>
        <end position="89"/>
    </location>
</feature>
<evidence type="ECO:0000256" key="7">
    <source>
        <dbReference type="SAM" id="Phobius"/>
    </source>
</evidence>
<keyword evidence="3 7" id="KW-0812">Transmembrane</keyword>
<feature type="transmembrane region" description="Helical" evidence="7">
    <location>
        <begin position="533"/>
        <end position="551"/>
    </location>
</feature>
<dbReference type="PROSITE" id="PS01271">
    <property type="entry name" value="NA_SULFATE"/>
    <property type="match status" value="1"/>
</dbReference>
<feature type="transmembrane region" description="Helical" evidence="7">
    <location>
        <begin position="448"/>
        <end position="466"/>
    </location>
</feature>
<evidence type="ECO:0000256" key="5">
    <source>
        <dbReference type="ARBA" id="ARBA00022989"/>
    </source>
</evidence>
<dbReference type="AlphaFoldDB" id="A0A6I6IPX5"/>
<dbReference type="OrthoDB" id="9809303at2"/>
<keyword evidence="6 7" id="KW-0472">Membrane</keyword>
<sequence length="593" mass="63635">MVQFLQVSQDGQAVLTLLVVLAMFVLFIREVYPTEVVAMSGAAVLLALGVLPYEAALNVLSNPAPWTIAAMFIVMGALVRTGALDAFTAMADRKAKTNPRLAIAMLLGFVIIASAFVSNTPVVVVMIPVFVQLARSLDLTASKLLIPLSYAAILGGTLTLIGTSTNLLVDGVARAQGLEPFTIFEVTPLGIILVIWGMIYLRFFGPFLLPDRDSMADLLSDKSRMKFFTEAVIPPESNLIGREVTGVQLFKREGVRLIDVIRGDLSLRRNLKGVTLQVGDRVVLRTQMTELLSLQSNKELKRVDQVSAVETTTVEVLITPGCKMVGRSLGALRLRRRYGVYPLAVHRRNQNIGRQLDDLVVRVGDTLLLEGAPEDIQRLAREMDMVDVSHPSARAFRRGHAPLAFAALAMIVVLAGLGVAPIFMLSAIAVAFVLIVRCIDADEAFSFIDGRLLALIFSMLAIGAALESSGAVSLIVEAIAPGLSILPTFLVVWAIYLLTSVLTEMVSNNAVAVVVTPIAIGLAGAMGVDPRPLVVAVMVAASASFATPIGYQTNTLVYGPGGYRFTDFMKVGIPLNLSIGLLASAIIPFIWPL</sequence>
<dbReference type="InterPro" id="IPR031312">
    <property type="entry name" value="Na/sul_symport_CS"/>
</dbReference>
<feature type="transmembrane region" description="Helical" evidence="7">
    <location>
        <begin position="101"/>
        <end position="130"/>
    </location>
</feature>
<dbReference type="InterPro" id="IPR006037">
    <property type="entry name" value="RCK_C"/>
</dbReference>
<feature type="transmembrane region" description="Helical" evidence="7">
    <location>
        <begin position="571"/>
        <end position="591"/>
    </location>
</feature>
<name>A0A6I6IPX5_9RHOB</name>
<dbReference type="SUPFAM" id="SSF116726">
    <property type="entry name" value="TrkA C-terminal domain-like"/>
    <property type="match status" value="2"/>
</dbReference>
<dbReference type="InterPro" id="IPR004680">
    <property type="entry name" value="Cit_transptr-like_dom"/>
</dbReference>
<dbReference type="InterPro" id="IPR051679">
    <property type="entry name" value="DASS-Related_Transporters"/>
</dbReference>
<feature type="transmembrane region" description="Helical" evidence="7">
    <location>
        <begin position="510"/>
        <end position="527"/>
    </location>
</feature>
<dbReference type="PROSITE" id="PS51202">
    <property type="entry name" value="RCK_C"/>
    <property type="match status" value="2"/>
</dbReference>
<evidence type="ECO:0000256" key="4">
    <source>
        <dbReference type="ARBA" id="ARBA00022737"/>
    </source>
</evidence>
<organism evidence="9 10">
    <name type="scientific">Roseovarius faecimaris</name>
    <dbReference type="NCBI Taxonomy" id="2494550"/>
    <lineage>
        <taxon>Bacteria</taxon>
        <taxon>Pseudomonadati</taxon>
        <taxon>Pseudomonadota</taxon>
        <taxon>Alphaproteobacteria</taxon>
        <taxon>Rhodobacterales</taxon>
        <taxon>Roseobacteraceae</taxon>
        <taxon>Roseovarius</taxon>
    </lineage>
</organism>
<dbReference type="Pfam" id="PF03600">
    <property type="entry name" value="CitMHS"/>
    <property type="match status" value="1"/>
</dbReference>
<dbReference type="PANTHER" id="PTHR43652">
    <property type="entry name" value="BASIC AMINO ACID ANTIPORTER YFCC-RELATED"/>
    <property type="match status" value="1"/>
</dbReference>
<dbReference type="PANTHER" id="PTHR43652:SF2">
    <property type="entry name" value="BASIC AMINO ACID ANTIPORTER YFCC-RELATED"/>
    <property type="match status" value="1"/>
</dbReference>
<keyword evidence="4" id="KW-0677">Repeat</keyword>
<keyword evidence="5 7" id="KW-1133">Transmembrane helix</keyword>
<feature type="transmembrane region" description="Helical" evidence="7">
    <location>
        <begin position="478"/>
        <end position="498"/>
    </location>
</feature>
<dbReference type="GO" id="GO:0005886">
    <property type="term" value="C:plasma membrane"/>
    <property type="evidence" value="ECO:0007669"/>
    <property type="project" value="TreeGrafter"/>
</dbReference>
<dbReference type="EMBL" id="CP034348">
    <property type="protein sequence ID" value="QGX97881.1"/>
    <property type="molecule type" value="Genomic_DNA"/>
</dbReference>
<feature type="domain" description="RCK C-terminal" evidence="8">
    <location>
        <begin position="301"/>
        <end position="385"/>
    </location>
</feature>
<feature type="transmembrane region" description="Helical" evidence="7">
    <location>
        <begin position="150"/>
        <end position="169"/>
    </location>
</feature>
<evidence type="ECO:0000256" key="1">
    <source>
        <dbReference type="ARBA" id="ARBA00004141"/>
    </source>
</evidence>
<evidence type="ECO:0000256" key="3">
    <source>
        <dbReference type="ARBA" id="ARBA00022692"/>
    </source>
</evidence>
<feature type="domain" description="RCK C-terminal" evidence="8">
    <location>
        <begin position="216"/>
        <end position="300"/>
    </location>
</feature>
<evidence type="ECO:0000259" key="8">
    <source>
        <dbReference type="PROSITE" id="PS51202"/>
    </source>
</evidence>
<dbReference type="Proteomes" id="UP000428330">
    <property type="component" value="Chromosome"/>
</dbReference>
<keyword evidence="2" id="KW-0813">Transport</keyword>
<evidence type="ECO:0000256" key="6">
    <source>
        <dbReference type="ARBA" id="ARBA00023136"/>
    </source>
</evidence>
<accession>A0A6I6IPX5</accession>
<reference evidence="10" key="1">
    <citation type="submission" date="2018-12" db="EMBL/GenBank/DDBJ databases">
        <title>Complete genome sequence of Roseovarius sp. MME-070.</title>
        <authorList>
            <person name="Nam Y.-D."/>
            <person name="Kang J."/>
            <person name="Chung W.-H."/>
            <person name="Park Y.S."/>
        </authorList>
    </citation>
    <scope>NUCLEOTIDE SEQUENCE [LARGE SCALE GENOMIC DNA]</scope>
    <source>
        <strain evidence="10">MME-070</strain>
    </source>
</reference>
<evidence type="ECO:0000313" key="10">
    <source>
        <dbReference type="Proteomes" id="UP000428330"/>
    </source>
</evidence>
<gene>
    <name evidence="9" type="ORF">EI983_06160</name>
</gene>
<comment type="subcellular location">
    <subcellularLocation>
        <location evidence="1">Membrane</location>
        <topology evidence="1">Multi-pass membrane protein</topology>
    </subcellularLocation>
</comment>
<protein>
    <submittedName>
        <fullName evidence="9">SLC13 family permease</fullName>
    </submittedName>
</protein>
<dbReference type="GO" id="GO:0008324">
    <property type="term" value="F:monoatomic cation transmembrane transporter activity"/>
    <property type="evidence" value="ECO:0007669"/>
    <property type="project" value="InterPro"/>
</dbReference>
<dbReference type="Pfam" id="PF02080">
    <property type="entry name" value="TrkA_C"/>
    <property type="match status" value="2"/>
</dbReference>
<dbReference type="InterPro" id="IPR036721">
    <property type="entry name" value="RCK_C_sf"/>
</dbReference>
<evidence type="ECO:0000256" key="2">
    <source>
        <dbReference type="ARBA" id="ARBA00022448"/>
    </source>
</evidence>
<dbReference type="GO" id="GO:0006813">
    <property type="term" value="P:potassium ion transport"/>
    <property type="evidence" value="ECO:0007669"/>
    <property type="project" value="InterPro"/>
</dbReference>
<evidence type="ECO:0000313" key="9">
    <source>
        <dbReference type="EMBL" id="QGX97881.1"/>
    </source>
</evidence>
<keyword evidence="10" id="KW-1185">Reference proteome</keyword>